<dbReference type="EMBL" id="KL584713">
    <property type="protein sequence ID" value="KEQ71579.1"/>
    <property type="molecule type" value="Genomic_DNA"/>
</dbReference>
<dbReference type="GeneID" id="25417130"/>
<feature type="compositionally biased region" description="Polar residues" evidence="1">
    <location>
        <begin position="180"/>
        <end position="191"/>
    </location>
</feature>
<protein>
    <submittedName>
        <fullName evidence="2">Uncharacterized protein</fullName>
    </submittedName>
</protein>
<evidence type="ECO:0000313" key="2">
    <source>
        <dbReference type="EMBL" id="KEQ71579.1"/>
    </source>
</evidence>
<dbReference type="AlphaFoldDB" id="A0A074WJ00"/>
<feature type="compositionally biased region" description="Low complexity" evidence="1">
    <location>
        <begin position="193"/>
        <end position="213"/>
    </location>
</feature>
<dbReference type="RefSeq" id="XP_013425974.1">
    <property type="nucleotide sequence ID" value="XM_013570520.1"/>
</dbReference>
<gene>
    <name evidence="2" type="ORF">M436DRAFT_83193</name>
</gene>
<feature type="compositionally biased region" description="Polar residues" evidence="1">
    <location>
        <begin position="14"/>
        <end position="28"/>
    </location>
</feature>
<accession>A0A074WJ00</accession>
<keyword evidence="3" id="KW-1185">Reference proteome</keyword>
<name>A0A074WJ00_9PEZI</name>
<organism evidence="2 3">
    <name type="scientific">Aureobasidium namibiae CBS 147.97</name>
    <dbReference type="NCBI Taxonomy" id="1043004"/>
    <lineage>
        <taxon>Eukaryota</taxon>
        <taxon>Fungi</taxon>
        <taxon>Dikarya</taxon>
        <taxon>Ascomycota</taxon>
        <taxon>Pezizomycotina</taxon>
        <taxon>Dothideomycetes</taxon>
        <taxon>Dothideomycetidae</taxon>
        <taxon>Dothideales</taxon>
        <taxon>Saccotheciaceae</taxon>
        <taxon>Aureobasidium</taxon>
    </lineage>
</organism>
<dbReference type="Proteomes" id="UP000027730">
    <property type="component" value="Unassembled WGS sequence"/>
</dbReference>
<evidence type="ECO:0000313" key="3">
    <source>
        <dbReference type="Proteomes" id="UP000027730"/>
    </source>
</evidence>
<dbReference type="OrthoDB" id="3928197at2759"/>
<feature type="region of interest" description="Disordered" evidence="1">
    <location>
        <begin position="1"/>
        <end position="274"/>
    </location>
</feature>
<sequence>MAPSSRPAAPNVFDSVNGSNPPIHTDFTNGALGNIPVLQPNHNFSTGAPASAAADLSMTSPPRGRDRGDAIMSSPSKDDAVENVTMSSPQRTRHEQRAAHNEAHLQQLEQEREHEERKAAAAREHELLLQGDRDYALGDFEPDEPADSAMNTTPTSTAPTDADVGNVPNSNPPADDNMDTEPTGTSSTDADMTNAPAGSATPAPSSEPGSTTPLGLFTPPVPHSTREVAYLRSRPYNESGAFDDIYRHNNYEEPDDYDESGEPIYLNPPRTRRP</sequence>
<feature type="compositionally biased region" description="Low complexity" evidence="1">
    <location>
        <begin position="152"/>
        <end position="163"/>
    </location>
</feature>
<dbReference type="HOGENOM" id="CLU_1015571_0_0_1"/>
<feature type="compositionally biased region" description="Acidic residues" evidence="1">
    <location>
        <begin position="252"/>
        <end position="261"/>
    </location>
</feature>
<proteinExistence type="predicted"/>
<feature type="compositionally biased region" description="Basic and acidic residues" evidence="1">
    <location>
        <begin position="92"/>
        <end position="136"/>
    </location>
</feature>
<evidence type="ECO:0000256" key="1">
    <source>
        <dbReference type="SAM" id="MobiDB-lite"/>
    </source>
</evidence>
<reference evidence="2 3" key="1">
    <citation type="journal article" date="2014" name="BMC Genomics">
        <title>Genome sequencing of four Aureobasidium pullulans varieties: biotechnological potential, stress tolerance, and description of new species.</title>
        <authorList>
            <person name="Gostin Ar C."/>
            <person name="Ohm R.A."/>
            <person name="Kogej T."/>
            <person name="Sonjak S."/>
            <person name="Turk M."/>
            <person name="Zajc J."/>
            <person name="Zalar P."/>
            <person name="Grube M."/>
            <person name="Sun H."/>
            <person name="Han J."/>
            <person name="Sharma A."/>
            <person name="Chiniquy J."/>
            <person name="Ngan C.Y."/>
            <person name="Lipzen A."/>
            <person name="Barry K."/>
            <person name="Grigoriev I.V."/>
            <person name="Gunde-Cimerman N."/>
        </authorList>
    </citation>
    <scope>NUCLEOTIDE SEQUENCE [LARGE SCALE GENOMIC DNA]</scope>
    <source>
        <strain evidence="2 3">CBS 147.97</strain>
    </source>
</reference>